<reference evidence="4" key="1">
    <citation type="submission" date="2020-08" db="EMBL/GenBank/DDBJ databases">
        <title>Genome sequencing and assembly of the red palm weevil Rhynchophorus ferrugineus.</title>
        <authorList>
            <person name="Dias G.B."/>
            <person name="Bergman C.M."/>
            <person name="Manee M."/>
        </authorList>
    </citation>
    <scope>NUCLEOTIDE SEQUENCE</scope>
    <source>
        <strain evidence="4">AA-2017</strain>
        <tissue evidence="4">Whole larva</tissue>
    </source>
</reference>
<organism evidence="4 5">
    <name type="scientific">Rhynchophorus ferrugineus</name>
    <name type="common">Red palm weevil</name>
    <name type="synonym">Curculio ferrugineus</name>
    <dbReference type="NCBI Taxonomy" id="354439"/>
    <lineage>
        <taxon>Eukaryota</taxon>
        <taxon>Metazoa</taxon>
        <taxon>Ecdysozoa</taxon>
        <taxon>Arthropoda</taxon>
        <taxon>Hexapoda</taxon>
        <taxon>Insecta</taxon>
        <taxon>Pterygota</taxon>
        <taxon>Neoptera</taxon>
        <taxon>Endopterygota</taxon>
        <taxon>Coleoptera</taxon>
        <taxon>Polyphaga</taxon>
        <taxon>Cucujiformia</taxon>
        <taxon>Curculionidae</taxon>
        <taxon>Dryophthorinae</taxon>
        <taxon>Rhynchophorus</taxon>
    </lineage>
</organism>
<feature type="coiled-coil region" evidence="1">
    <location>
        <begin position="178"/>
        <end position="212"/>
    </location>
</feature>
<keyword evidence="1" id="KW-0175">Coiled coil</keyword>
<evidence type="ECO:0000256" key="3">
    <source>
        <dbReference type="SAM" id="SignalP"/>
    </source>
</evidence>
<accession>A0A834MGX3</accession>
<evidence type="ECO:0000313" key="5">
    <source>
        <dbReference type="Proteomes" id="UP000625711"/>
    </source>
</evidence>
<dbReference type="AlphaFoldDB" id="A0A834MGX3"/>
<protein>
    <submittedName>
        <fullName evidence="4">Uncharacterized protein</fullName>
    </submittedName>
</protein>
<comment type="caution">
    <text evidence="4">The sequence shown here is derived from an EMBL/GenBank/DDBJ whole genome shotgun (WGS) entry which is preliminary data.</text>
</comment>
<gene>
    <name evidence="4" type="ORF">GWI33_001470</name>
</gene>
<feature type="coiled-coil region" evidence="1">
    <location>
        <begin position="506"/>
        <end position="540"/>
    </location>
</feature>
<keyword evidence="5" id="KW-1185">Reference proteome</keyword>
<feature type="region of interest" description="Disordered" evidence="2">
    <location>
        <begin position="748"/>
        <end position="797"/>
    </location>
</feature>
<dbReference type="Proteomes" id="UP000625711">
    <property type="component" value="Unassembled WGS sequence"/>
</dbReference>
<proteinExistence type="predicted"/>
<feature type="chain" id="PRO_5032371932" evidence="3">
    <location>
        <begin position="19"/>
        <end position="1212"/>
    </location>
</feature>
<dbReference type="EMBL" id="JAACXV010000139">
    <property type="protein sequence ID" value="KAF7283093.1"/>
    <property type="molecule type" value="Genomic_DNA"/>
</dbReference>
<dbReference type="OrthoDB" id="6784856at2759"/>
<evidence type="ECO:0000313" key="4">
    <source>
        <dbReference type="EMBL" id="KAF7283093.1"/>
    </source>
</evidence>
<keyword evidence="3" id="KW-0732">Signal</keyword>
<sequence length="1212" mass="139819">MFMLGLLSLCLCCLETFASDNSDNLRDNLRTIRIDFNKILEDIETLAEDVIVKAQETYKFNADDIHDYNWNDDVLTTSTTKSFDEALFSLNSKKLKDVTQHHLKRPKRSIRQKSVDTIQKTIDNPLTSIHYTEDEINHLSSSEEETKHLFLKQRNDHIIESTTHHSDKADQKEKVICTIRTQNQIDTEKQKLDDLKEEMKKLNELVSLLKDQQHFFREHKLWERPKLKQHIDETDVETKMENIYGELPDQSINTIRDENKTELDKLKTEIREVLKHFDKTKIRESFIENELNKHGSQIKKIQEKVDHLYNKFETVNSNTKSVDDIASRANNVEDIVVGSPLNILNDITMTKGCNPTLYRTKDLMDKIQNVPIDNVLNKFKHNQYIPKEKSPYLTYMEHQKRIPVIEVRGKLATSNLNVPSSSQNVVQRTAPRDTSSDDLKLKLKLIEILTNNDGDHETTTNEKASKALKKLLSNTEDASSENEMILNWLEQKSEKKKKPKMDISKLIKALNEAAESKTEEDEIEKELKQLQQAINNLRPKDEFEVDKLDDLNSKNIGEDNFQAALNKLLNKKPSNQKPSSSNDAVKTHSFTPEQLLELQELINNQKTISSGINPYTATRPNTVFPQDSYPPFLPYNYRYSTPMARPINLDSYWPQSWPDLNTNYKFNPDFLSGPNINPLSPTYSQNDHNYPPFGYANFLKFGPFGINETPNYKISYNYSPGNDHNPFPNGNGQNQYLDTANPWKFDVNNGVGQDNQLDDGGEGNAGKSYRFFPDPKPNYGDNDERRETSPKSFIGSGLDEPYNHDEIANEYNDQVISDLSSQIQNLETVIQGLNNPNDMETKYDQNAIWNLEHKISNLKGVINSLKSSPSNGSPGYNFNELPANMKPNDIKQNPPYQNLNSLYSLTSQLGPKKDQYSISPTIYKNVNPSQINQQHRNNIISSLLPDETSGKEYLPLNRKTIEGKIRRKKRNIDYREQLPEFLNQKYQPQLHFNISTAQFENPNGLDPDVSHVVDIFKKYVMDDIEKQEQFASGIPRSNTYNDLQHKLNQLKAQLELQKKGNNYFPRHFDINEKTFNKPQDILEKLILKILDKVIGITPSIMNRLFGNLVSNIGASGYFPIIMIKVLETTGTVIQYMRKNRFVTQIGIPGISLALVADQNGYLNNHDNYQDSYNINRYPERQRKNMDSDASNSIPYFSYYDYSPVNHFVKKSY</sequence>
<evidence type="ECO:0000256" key="1">
    <source>
        <dbReference type="SAM" id="Coils"/>
    </source>
</evidence>
<feature type="signal peptide" evidence="3">
    <location>
        <begin position="1"/>
        <end position="18"/>
    </location>
</feature>
<name>A0A834MGX3_RHYFE</name>
<evidence type="ECO:0000256" key="2">
    <source>
        <dbReference type="SAM" id="MobiDB-lite"/>
    </source>
</evidence>